<comment type="caution">
    <text evidence="1">The sequence shown here is derived from an EMBL/GenBank/DDBJ whole genome shotgun (WGS) entry which is preliminary data.</text>
</comment>
<sequence>MVGVGSECLESPLQWPATVRPAHARFPNARGRKSISMINDLVVKS</sequence>
<proteinExistence type="predicted"/>
<gene>
    <name evidence="1" type="ORF">PLXY2_LOCUS979</name>
</gene>
<evidence type="ECO:0000313" key="1">
    <source>
        <dbReference type="EMBL" id="CAG9090583.1"/>
    </source>
</evidence>
<evidence type="ECO:0000313" key="2">
    <source>
        <dbReference type="Proteomes" id="UP000653454"/>
    </source>
</evidence>
<organism evidence="1 2">
    <name type="scientific">Plutella xylostella</name>
    <name type="common">Diamondback moth</name>
    <name type="synonym">Plutella maculipennis</name>
    <dbReference type="NCBI Taxonomy" id="51655"/>
    <lineage>
        <taxon>Eukaryota</taxon>
        <taxon>Metazoa</taxon>
        <taxon>Ecdysozoa</taxon>
        <taxon>Arthropoda</taxon>
        <taxon>Hexapoda</taxon>
        <taxon>Insecta</taxon>
        <taxon>Pterygota</taxon>
        <taxon>Neoptera</taxon>
        <taxon>Endopterygota</taxon>
        <taxon>Lepidoptera</taxon>
        <taxon>Glossata</taxon>
        <taxon>Ditrysia</taxon>
        <taxon>Yponomeutoidea</taxon>
        <taxon>Plutellidae</taxon>
        <taxon>Plutella</taxon>
    </lineage>
</organism>
<reference evidence="1" key="1">
    <citation type="submission" date="2020-11" db="EMBL/GenBank/DDBJ databases">
        <authorList>
            <person name="Whiteford S."/>
        </authorList>
    </citation>
    <scope>NUCLEOTIDE SEQUENCE</scope>
</reference>
<dbReference type="AlphaFoldDB" id="A0A8S4CYV6"/>
<name>A0A8S4CYV6_PLUXY</name>
<dbReference type="Proteomes" id="UP000653454">
    <property type="component" value="Unassembled WGS sequence"/>
</dbReference>
<keyword evidence="2" id="KW-1185">Reference proteome</keyword>
<accession>A0A8S4CYV6</accession>
<protein>
    <submittedName>
        <fullName evidence="1">(diamondback moth) hypothetical protein</fullName>
    </submittedName>
</protein>
<dbReference type="EMBL" id="CAJHNJ030000002">
    <property type="protein sequence ID" value="CAG9090583.1"/>
    <property type="molecule type" value="Genomic_DNA"/>
</dbReference>